<evidence type="ECO:0000313" key="2">
    <source>
        <dbReference type="EMBL" id="KIM42846.1"/>
    </source>
</evidence>
<gene>
    <name evidence="2" type="ORF">M413DRAFT_10279</name>
</gene>
<name>A0A0C3CGV2_HEBCY</name>
<accession>A0A0C3CGV2</accession>
<evidence type="ECO:0000313" key="3">
    <source>
        <dbReference type="Proteomes" id="UP000053424"/>
    </source>
</evidence>
<protein>
    <submittedName>
        <fullName evidence="2">Uncharacterized protein</fullName>
    </submittedName>
</protein>
<dbReference type="AlphaFoldDB" id="A0A0C3CGV2"/>
<feature type="region of interest" description="Disordered" evidence="1">
    <location>
        <begin position="159"/>
        <end position="249"/>
    </location>
</feature>
<proteinExistence type="predicted"/>
<reference evidence="2 3" key="1">
    <citation type="submission" date="2014-04" db="EMBL/GenBank/DDBJ databases">
        <authorList>
            <consortium name="DOE Joint Genome Institute"/>
            <person name="Kuo A."/>
            <person name="Gay G."/>
            <person name="Dore J."/>
            <person name="Kohler A."/>
            <person name="Nagy L.G."/>
            <person name="Floudas D."/>
            <person name="Copeland A."/>
            <person name="Barry K.W."/>
            <person name="Cichocki N."/>
            <person name="Veneault-Fourrey C."/>
            <person name="LaButti K."/>
            <person name="Lindquist E.A."/>
            <person name="Lipzen A."/>
            <person name="Lundell T."/>
            <person name="Morin E."/>
            <person name="Murat C."/>
            <person name="Sun H."/>
            <person name="Tunlid A."/>
            <person name="Henrissat B."/>
            <person name="Grigoriev I.V."/>
            <person name="Hibbett D.S."/>
            <person name="Martin F."/>
            <person name="Nordberg H.P."/>
            <person name="Cantor M.N."/>
            <person name="Hua S.X."/>
        </authorList>
    </citation>
    <scope>NUCLEOTIDE SEQUENCE [LARGE SCALE GENOMIC DNA]</scope>
    <source>
        <strain evidence="3">h7</strain>
    </source>
</reference>
<dbReference type="HOGENOM" id="CLU_644138_0_0_1"/>
<dbReference type="OrthoDB" id="6105938at2759"/>
<keyword evidence="3" id="KW-1185">Reference proteome</keyword>
<sequence length="426" mass="47645">MFNGGIAGQISIIPIHSPIKCRDHHTNVPHISAAANRNKNVYAEEVGFGRDGVGWICCIMLLSKMVELFNWTGPVLQKRRKWKAWYNNPQPTFNTTDHRGAPTQPPVVNRLRTGASQKRLRDIEDALAEKAASQARPFGNSREQRLREIQNALAALEVASPATPSSTIASTVPKAKRPSESSSPPPTAKRRRLRSSHETAESLSPASILPTAASATVEPSHASLSLNTPEKQPEELYEKVQPQAGPTPRLRDADCHIDEFFARYPRFPYDACDSVTNQFARLCKFFGWQPKEAAFRKTDDARKYWVARRAFNNAMTKQFNSIYGTDFGDLSSWKNLCKVLGIVPIPDGLEECRDAVAATHVNIVDLVEAQTTGKPVQSFSSERELSDYTMEFRKFFPRDNAYAGGLLKFLLRNILNPSNSRGRRYA</sequence>
<reference evidence="3" key="2">
    <citation type="submission" date="2015-01" db="EMBL/GenBank/DDBJ databases">
        <title>Evolutionary Origins and Diversification of the Mycorrhizal Mutualists.</title>
        <authorList>
            <consortium name="DOE Joint Genome Institute"/>
            <consortium name="Mycorrhizal Genomics Consortium"/>
            <person name="Kohler A."/>
            <person name="Kuo A."/>
            <person name="Nagy L.G."/>
            <person name="Floudas D."/>
            <person name="Copeland A."/>
            <person name="Barry K.W."/>
            <person name="Cichocki N."/>
            <person name="Veneault-Fourrey C."/>
            <person name="LaButti K."/>
            <person name="Lindquist E.A."/>
            <person name="Lipzen A."/>
            <person name="Lundell T."/>
            <person name="Morin E."/>
            <person name="Murat C."/>
            <person name="Riley R."/>
            <person name="Ohm R."/>
            <person name="Sun H."/>
            <person name="Tunlid A."/>
            <person name="Henrissat B."/>
            <person name="Grigoriev I.V."/>
            <person name="Hibbett D.S."/>
            <person name="Martin F."/>
        </authorList>
    </citation>
    <scope>NUCLEOTIDE SEQUENCE [LARGE SCALE GENOMIC DNA]</scope>
    <source>
        <strain evidence="3">h7</strain>
    </source>
</reference>
<dbReference type="Proteomes" id="UP000053424">
    <property type="component" value="Unassembled WGS sequence"/>
</dbReference>
<evidence type="ECO:0000256" key="1">
    <source>
        <dbReference type="SAM" id="MobiDB-lite"/>
    </source>
</evidence>
<dbReference type="STRING" id="686832.A0A0C3CGV2"/>
<dbReference type="PANTHER" id="PTHR38846">
    <property type="entry name" value="C3H1-TYPE DOMAIN-CONTAINING PROTEIN"/>
    <property type="match status" value="1"/>
</dbReference>
<dbReference type="PANTHER" id="PTHR38846:SF1">
    <property type="entry name" value="C3H1-TYPE DOMAIN-CONTAINING PROTEIN"/>
    <property type="match status" value="1"/>
</dbReference>
<feature type="compositionally biased region" description="Low complexity" evidence="1">
    <location>
        <begin position="159"/>
        <end position="173"/>
    </location>
</feature>
<organism evidence="2 3">
    <name type="scientific">Hebeloma cylindrosporum</name>
    <dbReference type="NCBI Taxonomy" id="76867"/>
    <lineage>
        <taxon>Eukaryota</taxon>
        <taxon>Fungi</taxon>
        <taxon>Dikarya</taxon>
        <taxon>Basidiomycota</taxon>
        <taxon>Agaricomycotina</taxon>
        <taxon>Agaricomycetes</taxon>
        <taxon>Agaricomycetidae</taxon>
        <taxon>Agaricales</taxon>
        <taxon>Agaricineae</taxon>
        <taxon>Hymenogastraceae</taxon>
        <taxon>Hebeloma</taxon>
    </lineage>
</organism>
<dbReference type="EMBL" id="KN831777">
    <property type="protein sequence ID" value="KIM42846.1"/>
    <property type="molecule type" value="Genomic_DNA"/>
</dbReference>